<gene>
    <name evidence="3" type="ORF">ACJIZ3_011218</name>
</gene>
<feature type="domain" description="F-box" evidence="2">
    <location>
        <begin position="43"/>
        <end position="88"/>
    </location>
</feature>
<dbReference type="PANTHER" id="PTHR31672:SF13">
    <property type="entry name" value="F-BOX PROTEIN CPR30-LIKE"/>
    <property type="match status" value="1"/>
</dbReference>
<reference evidence="3 4" key="1">
    <citation type="submission" date="2024-12" db="EMBL/GenBank/DDBJ databases">
        <title>The unique morphological basis and parallel evolutionary history of personate flowers in Penstemon.</title>
        <authorList>
            <person name="Depatie T.H."/>
            <person name="Wessinger C.A."/>
        </authorList>
    </citation>
    <scope>NUCLEOTIDE SEQUENCE [LARGE SCALE GENOMIC DNA]</scope>
    <source>
        <strain evidence="3">WTNN_2</strain>
        <tissue evidence="3">Leaf</tissue>
    </source>
</reference>
<dbReference type="SMART" id="SM00256">
    <property type="entry name" value="FBOX"/>
    <property type="match status" value="1"/>
</dbReference>
<dbReference type="NCBIfam" id="TIGR01640">
    <property type="entry name" value="F_box_assoc_1"/>
    <property type="match status" value="1"/>
</dbReference>
<evidence type="ECO:0000256" key="1">
    <source>
        <dbReference type="SAM" id="SignalP"/>
    </source>
</evidence>
<dbReference type="InterPro" id="IPR036047">
    <property type="entry name" value="F-box-like_dom_sf"/>
</dbReference>
<dbReference type="Pfam" id="PF08268">
    <property type="entry name" value="FBA_3"/>
    <property type="match status" value="1"/>
</dbReference>
<dbReference type="PROSITE" id="PS50181">
    <property type="entry name" value="FBOX"/>
    <property type="match status" value="1"/>
</dbReference>
<feature type="chain" id="PRO_5044797361" description="F-box domain-containing protein" evidence="1">
    <location>
        <begin position="29"/>
        <end position="327"/>
    </location>
</feature>
<dbReference type="Pfam" id="PF00646">
    <property type="entry name" value="F-box"/>
    <property type="match status" value="1"/>
</dbReference>
<evidence type="ECO:0000313" key="3">
    <source>
        <dbReference type="EMBL" id="KAL3849336.1"/>
    </source>
</evidence>
<dbReference type="SUPFAM" id="SSF81383">
    <property type="entry name" value="F-box domain"/>
    <property type="match status" value="1"/>
</dbReference>
<evidence type="ECO:0000259" key="2">
    <source>
        <dbReference type="PROSITE" id="PS50181"/>
    </source>
</evidence>
<dbReference type="EMBL" id="JBJXBP010000001">
    <property type="protein sequence ID" value="KAL3849336.1"/>
    <property type="molecule type" value="Genomic_DNA"/>
</dbReference>
<keyword evidence="4" id="KW-1185">Reference proteome</keyword>
<dbReference type="Proteomes" id="UP001634393">
    <property type="component" value="Unassembled WGS sequence"/>
</dbReference>
<evidence type="ECO:0000313" key="4">
    <source>
        <dbReference type="Proteomes" id="UP001634393"/>
    </source>
</evidence>
<accession>A0ABD3UIH5</accession>
<feature type="signal peptide" evidence="1">
    <location>
        <begin position="1"/>
        <end position="28"/>
    </location>
</feature>
<dbReference type="InterPro" id="IPR017451">
    <property type="entry name" value="F-box-assoc_interact_dom"/>
</dbReference>
<dbReference type="CDD" id="cd22157">
    <property type="entry name" value="F-box_AtFBW1-like"/>
    <property type="match status" value="1"/>
</dbReference>
<keyword evidence="1" id="KW-0732">Signal</keyword>
<dbReference type="InterPro" id="IPR013187">
    <property type="entry name" value="F-box-assoc_dom_typ3"/>
</dbReference>
<protein>
    <recommendedName>
        <fullName evidence="2">F-box domain-containing protein</fullName>
    </recommendedName>
</protein>
<dbReference type="AlphaFoldDB" id="A0ABD3UIH5"/>
<dbReference type="InterPro" id="IPR001810">
    <property type="entry name" value="F-box_dom"/>
</dbReference>
<organism evidence="3 4">
    <name type="scientific">Penstemon smallii</name>
    <dbReference type="NCBI Taxonomy" id="265156"/>
    <lineage>
        <taxon>Eukaryota</taxon>
        <taxon>Viridiplantae</taxon>
        <taxon>Streptophyta</taxon>
        <taxon>Embryophyta</taxon>
        <taxon>Tracheophyta</taxon>
        <taxon>Spermatophyta</taxon>
        <taxon>Magnoliopsida</taxon>
        <taxon>eudicotyledons</taxon>
        <taxon>Gunneridae</taxon>
        <taxon>Pentapetalae</taxon>
        <taxon>asterids</taxon>
        <taxon>lamiids</taxon>
        <taxon>Lamiales</taxon>
        <taxon>Plantaginaceae</taxon>
        <taxon>Cheloneae</taxon>
        <taxon>Penstemon</taxon>
    </lineage>
</organism>
<sequence length="327" mass="37285">MSSQNHLISLCNLIIPFLSFITKLFTRSSPNDYEHQECQNSDSSGVSELPSSVIFEILIKLPIQSIIRYKCVCKTWNNLILDSHFANIYLENPPFTVVYGFGFSTKSEHYKVLRFVSRYIFEVGGSGHEYGIHGEIFTIGVDHKWRSFQDSSIPFYLFPCGITINGVLHLVGDDRRSGFIFAFDLEEEKGHRIPLPPRLGDEPGNVVLAIRNGNICLCDNSNEHQVDIWTMKEYGVAESWSREIILKRRIPADLRPYPLIPITTLRNGDLLLSRQLEGDLSELRSNNLLSFDPKTKRCRKLEVPDSEGTVSFLFGYVPSFFPLNISL</sequence>
<name>A0ABD3UIH5_9LAMI</name>
<dbReference type="Gene3D" id="1.20.1280.50">
    <property type="match status" value="1"/>
</dbReference>
<comment type="caution">
    <text evidence="3">The sequence shown here is derived from an EMBL/GenBank/DDBJ whole genome shotgun (WGS) entry which is preliminary data.</text>
</comment>
<dbReference type="InterPro" id="IPR050796">
    <property type="entry name" value="SCF_F-box_component"/>
</dbReference>
<proteinExistence type="predicted"/>
<dbReference type="PANTHER" id="PTHR31672">
    <property type="entry name" value="BNACNNG10540D PROTEIN"/>
    <property type="match status" value="1"/>
</dbReference>